<name>A0AAU0UT86_9FIRM</name>
<evidence type="ECO:0000256" key="1">
    <source>
        <dbReference type="ARBA" id="ARBA00004651"/>
    </source>
</evidence>
<keyword evidence="5 7" id="KW-1133">Transmembrane helix</keyword>
<feature type="transmembrane region" description="Helical" evidence="7">
    <location>
        <begin position="91"/>
        <end position="110"/>
    </location>
</feature>
<dbReference type="GO" id="GO:0005886">
    <property type="term" value="C:plasma membrane"/>
    <property type="evidence" value="ECO:0007669"/>
    <property type="project" value="UniProtKB-SubCell"/>
</dbReference>
<dbReference type="PROSITE" id="PS50850">
    <property type="entry name" value="MFS"/>
    <property type="match status" value="1"/>
</dbReference>
<evidence type="ECO:0000256" key="7">
    <source>
        <dbReference type="SAM" id="Phobius"/>
    </source>
</evidence>
<evidence type="ECO:0000259" key="8">
    <source>
        <dbReference type="PROSITE" id="PS50850"/>
    </source>
</evidence>
<feature type="transmembrane region" description="Helical" evidence="7">
    <location>
        <begin position="280"/>
        <end position="303"/>
    </location>
</feature>
<feature type="transmembrane region" description="Helical" evidence="7">
    <location>
        <begin position="315"/>
        <end position="336"/>
    </location>
</feature>
<feature type="transmembrane region" description="Helical" evidence="7">
    <location>
        <begin position="457"/>
        <end position="478"/>
    </location>
</feature>
<keyword evidence="6 7" id="KW-0472">Membrane</keyword>
<dbReference type="Pfam" id="PF07690">
    <property type="entry name" value="MFS_1"/>
    <property type="match status" value="2"/>
</dbReference>
<organism evidence="9 10">
    <name type="scientific">Metallumcola ferriviriculae</name>
    <dbReference type="NCBI Taxonomy" id="3039180"/>
    <lineage>
        <taxon>Bacteria</taxon>
        <taxon>Bacillati</taxon>
        <taxon>Bacillota</taxon>
        <taxon>Clostridia</taxon>
        <taxon>Neomoorellales</taxon>
        <taxon>Desulfitibacteraceae</taxon>
        <taxon>Metallumcola</taxon>
    </lineage>
</organism>
<dbReference type="FunFam" id="1.20.1720.10:FF:000021">
    <property type="entry name" value="Drug resistance transporter, EmrB/QacA subfamily"/>
    <property type="match status" value="1"/>
</dbReference>
<feature type="transmembrane region" description="Helical" evidence="7">
    <location>
        <begin position="53"/>
        <end position="79"/>
    </location>
</feature>
<dbReference type="InterPro" id="IPR020846">
    <property type="entry name" value="MFS_dom"/>
</dbReference>
<keyword evidence="2" id="KW-0813">Transport</keyword>
<dbReference type="InterPro" id="IPR036259">
    <property type="entry name" value="MFS_trans_sf"/>
</dbReference>
<dbReference type="GO" id="GO:0022857">
    <property type="term" value="F:transmembrane transporter activity"/>
    <property type="evidence" value="ECO:0007669"/>
    <property type="project" value="InterPro"/>
</dbReference>
<reference evidence="9 10" key="1">
    <citation type="submission" date="2023-04" db="EMBL/GenBank/DDBJ databases">
        <authorList>
            <person name="Hsu D."/>
        </authorList>
    </citation>
    <scope>NUCLEOTIDE SEQUENCE [LARGE SCALE GENOMIC DNA]</scope>
    <source>
        <strain evidence="9 10">MK1</strain>
    </source>
</reference>
<comment type="subcellular location">
    <subcellularLocation>
        <location evidence="1">Cell membrane</location>
        <topology evidence="1">Multi-pass membrane protein</topology>
    </subcellularLocation>
</comment>
<feature type="transmembrane region" description="Helical" evidence="7">
    <location>
        <begin position="343"/>
        <end position="360"/>
    </location>
</feature>
<keyword evidence="3" id="KW-1003">Cell membrane</keyword>
<feature type="domain" description="Major facilitator superfamily (MFS) profile" evidence="8">
    <location>
        <begin position="25"/>
        <end position="484"/>
    </location>
</feature>
<dbReference type="EMBL" id="CP121694">
    <property type="protein sequence ID" value="WRO23522.1"/>
    <property type="molecule type" value="Genomic_DNA"/>
</dbReference>
<dbReference type="RefSeq" id="WP_366922904.1">
    <property type="nucleotide sequence ID" value="NZ_CP121694.1"/>
</dbReference>
<dbReference type="Proteomes" id="UP001329915">
    <property type="component" value="Chromosome"/>
</dbReference>
<dbReference type="Gene3D" id="1.20.1250.20">
    <property type="entry name" value="MFS general substrate transporter like domains"/>
    <property type="match status" value="1"/>
</dbReference>
<feature type="transmembrane region" description="Helical" evidence="7">
    <location>
        <begin position="241"/>
        <end position="259"/>
    </location>
</feature>
<evidence type="ECO:0000313" key="10">
    <source>
        <dbReference type="Proteomes" id="UP001329915"/>
    </source>
</evidence>
<protein>
    <submittedName>
        <fullName evidence="9">MFS transporter</fullName>
    </submittedName>
</protein>
<dbReference type="Gene3D" id="1.20.1720.10">
    <property type="entry name" value="Multidrug resistance protein D"/>
    <property type="match status" value="1"/>
</dbReference>
<keyword evidence="4 7" id="KW-0812">Transmembrane</keyword>
<evidence type="ECO:0000256" key="3">
    <source>
        <dbReference type="ARBA" id="ARBA00022475"/>
    </source>
</evidence>
<evidence type="ECO:0000256" key="6">
    <source>
        <dbReference type="ARBA" id="ARBA00023136"/>
    </source>
</evidence>
<feature type="transmembrane region" description="Helical" evidence="7">
    <location>
        <begin position="24"/>
        <end position="47"/>
    </location>
</feature>
<keyword evidence="10" id="KW-1185">Reference proteome</keyword>
<proteinExistence type="predicted"/>
<feature type="transmembrane region" description="Helical" evidence="7">
    <location>
        <begin position="366"/>
        <end position="385"/>
    </location>
</feature>
<sequence>MSEATRAKHRQPLFEQLTLAQRRWILFAVAVGTFMGPLDSSVVNIALPSISAFYNVTLSTVEWVVMSYLLVISSLLLTYGRMGDLYGHRKIYISGFAIFTIGSLLCAVSPTIAWLIIFRALQAIGAGMMMSMGPAIITDITPPRERGKSLGVVAVSVSVALTAGPVLGGFLTNTFGWESVFLINIPIGILAIILALKVIPPTGGDEAQPFDIAGSTLLFLALISILYSLSNGQSMGWTNPLVIGLLAAGIVIMISFLFLENKVKYPMLDLSLFKNKLYSMGNTSAMISYIAMFSVVLIMPFYLQDLLGYSPSKAGFFMIPMPLVTMIIAPIAGTVSDRVDTRYVSSLGLAINALALWLLANLDPSSSIISITLALAVMGLGSGLFQTPNNSAVLGTVPPYRRGIASSMLAIMRNIGMVLGVAISGAIFSSRLDHLKESLAASGLAGTALQHQAFTGALHTTFIVAAAIAVIGVFASLVRGPLHEANKITD</sequence>
<dbReference type="InterPro" id="IPR004638">
    <property type="entry name" value="EmrB-like"/>
</dbReference>
<evidence type="ECO:0000256" key="4">
    <source>
        <dbReference type="ARBA" id="ARBA00022692"/>
    </source>
</evidence>
<feature type="transmembrane region" description="Helical" evidence="7">
    <location>
        <begin position="116"/>
        <end position="137"/>
    </location>
</feature>
<feature type="transmembrane region" description="Helical" evidence="7">
    <location>
        <begin position="177"/>
        <end position="198"/>
    </location>
</feature>
<dbReference type="PANTHER" id="PTHR42718">
    <property type="entry name" value="MAJOR FACILITATOR SUPERFAMILY MULTIDRUG TRANSPORTER MFSC"/>
    <property type="match status" value="1"/>
</dbReference>
<dbReference type="InterPro" id="IPR011701">
    <property type="entry name" value="MFS"/>
</dbReference>
<evidence type="ECO:0000256" key="5">
    <source>
        <dbReference type="ARBA" id="ARBA00022989"/>
    </source>
</evidence>
<evidence type="ECO:0000256" key="2">
    <source>
        <dbReference type="ARBA" id="ARBA00022448"/>
    </source>
</evidence>
<dbReference type="KEGG" id="dbc:MFMK1_003384"/>
<dbReference type="NCBIfam" id="TIGR00711">
    <property type="entry name" value="efflux_EmrB"/>
    <property type="match status" value="1"/>
</dbReference>
<dbReference type="PANTHER" id="PTHR42718:SF46">
    <property type="entry name" value="BLR6921 PROTEIN"/>
    <property type="match status" value="1"/>
</dbReference>
<dbReference type="AlphaFoldDB" id="A0AAU0UT86"/>
<dbReference type="SUPFAM" id="SSF103473">
    <property type="entry name" value="MFS general substrate transporter"/>
    <property type="match status" value="1"/>
</dbReference>
<gene>
    <name evidence="9" type="ORF">MFMK1_003384</name>
</gene>
<feature type="transmembrane region" description="Helical" evidence="7">
    <location>
        <begin position="406"/>
        <end position="428"/>
    </location>
</feature>
<dbReference type="CDD" id="cd17321">
    <property type="entry name" value="MFS_MMR_MDR_like"/>
    <property type="match status" value="1"/>
</dbReference>
<dbReference type="PRINTS" id="PR01036">
    <property type="entry name" value="TCRTETB"/>
</dbReference>
<accession>A0AAU0UT86</accession>
<feature type="transmembrane region" description="Helical" evidence="7">
    <location>
        <begin position="149"/>
        <end position="171"/>
    </location>
</feature>
<evidence type="ECO:0000313" key="9">
    <source>
        <dbReference type="EMBL" id="WRO23522.1"/>
    </source>
</evidence>
<feature type="transmembrane region" description="Helical" evidence="7">
    <location>
        <begin position="210"/>
        <end position="229"/>
    </location>
</feature>